<reference evidence="2" key="1">
    <citation type="journal article" date="2019" name="Int. J. Syst. Evol. Microbiol.">
        <title>The Global Catalogue of Microorganisms (GCM) 10K type strain sequencing project: providing services to taxonomists for standard genome sequencing and annotation.</title>
        <authorList>
            <consortium name="The Broad Institute Genomics Platform"/>
            <consortium name="The Broad Institute Genome Sequencing Center for Infectious Disease"/>
            <person name="Wu L."/>
            <person name="Ma J."/>
        </authorList>
    </citation>
    <scope>NUCLEOTIDE SEQUENCE [LARGE SCALE GENOMIC DNA]</scope>
    <source>
        <strain evidence="2">JCM 13595</strain>
    </source>
</reference>
<gene>
    <name evidence="1" type="ORF">GCM10009720_19810</name>
</gene>
<sequence length="289" mass="32164">MTTTQRKLTRSAKPPPETHFTVLVDTQDATEDAAGFVYAVIAALGLESVELADADDAPKAASIQVSGNTLFAGNRQWHYPDHRATFEHWLVSQCFPRTETSTAWAVVQTSADAYPMLSAAMAYAHADDGALLIDADASGALTDAILQATDHGVDALDFDFDLPSPHIYLLNAPTWAQVTMMLQVNRANPLNSVLLVDTLHAAQHHFSHTVINCGADLFMAQRLAAEGVHVIHVDDFSRPLHVKFTPYKTLDYFSHRIPEYGTRRDFEFITTNRRRRKGMRRWMQRGDAT</sequence>
<comment type="caution">
    <text evidence="1">The sequence shown here is derived from an EMBL/GenBank/DDBJ whole genome shotgun (WGS) entry which is preliminary data.</text>
</comment>
<name>A0ABP5G4G5_9MICC</name>
<dbReference type="RefSeq" id="WP_343958129.1">
    <property type="nucleotide sequence ID" value="NZ_BAAAMN010000041.1"/>
</dbReference>
<evidence type="ECO:0000313" key="2">
    <source>
        <dbReference type="Proteomes" id="UP001501461"/>
    </source>
</evidence>
<dbReference type="EMBL" id="BAAAMN010000041">
    <property type="protein sequence ID" value="GAA2039336.1"/>
    <property type="molecule type" value="Genomic_DNA"/>
</dbReference>
<proteinExistence type="predicted"/>
<evidence type="ECO:0000313" key="1">
    <source>
        <dbReference type="EMBL" id="GAA2039336.1"/>
    </source>
</evidence>
<keyword evidence="2" id="KW-1185">Reference proteome</keyword>
<accession>A0ABP5G4G5</accession>
<dbReference type="Proteomes" id="UP001501461">
    <property type="component" value="Unassembled WGS sequence"/>
</dbReference>
<protein>
    <submittedName>
        <fullName evidence="1">Uncharacterized protein</fullName>
    </submittedName>
</protein>
<organism evidence="1 2">
    <name type="scientific">Yaniella flava</name>
    <dbReference type="NCBI Taxonomy" id="287930"/>
    <lineage>
        <taxon>Bacteria</taxon>
        <taxon>Bacillati</taxon>
        <taxon>Actinomycetota</taxon>
        <taxon>Actinomycetes</taxon>
        <taxon>Micrococcales</taxon>
        <taxon>Micrococcaceae</taxon>
        <taxon>Yaniella</taxon>
    </lineage>
</organism>